<feature type="non-terminal residue" evidence="2">
    <location>
        <position position="209"/>
    </location>
</feature>
<gene>
    <name evidence="2" type="ORF">AVDCRST_MAG08-2537</name>
</gene>
<dbReference type="EC" id="4.1.2.14" evidence="2"/>
<dbReference type="GO" id="GO:0008675">
    <property type="term" value="F:2-dehydro-3-deoxy-phosphogluconate aldolase activity"/>
    <property type="evidence" value="ECO:0007669"/>
    <property type="project" value="UniProtKB-EC"/>
</dbReference>
<dbReference type="EC" id="4.1.3.16" evidence="2"/>
<accession>A0A6J4ING5</accession>
<feature type="region of interest" description="Disordered" evidence="1">
    <location>
        <begin position="1"/>
        <end position="209"/>
    </location>
</feature>
<sequence length="209" mass="21945">DTRIDRRVPPRPRGARGPDRLGGARQDSRRVAARGGLPHLRDHHDGAGLAGANARTRGRSRVVGGRRDGAGRGGRAGVPRRRGAFPGDALGGPGRNRHDARSGRAAAAGHDDADGDPRGGRGRRGGGEDLPRRVRRRAGPREGAARGVPPPALLPHGRRGRFERAGLPGSGRGFRRHGRQAGGREAHRGGRQGCDPARGARRARPDAGL</sequence>
<evidence type="ECO:0000313" key="2">
    <source>
        <dbReference type="EMBL" id="CAA9257273.1"/>
    </source>
</evidence>
<evidence type="ECO:0000256" key="1">
    <source>
        <dbReference type="SAM" id="MobiDB-lite"/>
    </source>
</evidence>
<feature type="non-terminal residue" evidence="2">
    <location>
        <position position="1"/>
    </location>
</feature>
<feature type="compositionally biased region" description="Basic and acidic residues" evidence="1">
    <location>
        <begin position="109"/>
        <end position="132"/>
    </location>
</feature>
<dbReference type="GO" id="GO:0008700">
    <property type="term" value="F:(R,S)-4-hydroxy-2-oxoglutarate aldolase activity"/>
    <property type="evidence" value="ECO:0007669"/>
    <property type="project" value="UniProtKB-EC"/>
</dbReference>
<protein>
    <submittedName>
        <fullName evidence="2">4-Hydroxy-2-oxoglutarate aldolase @ 2-dehydro-3-deoxyphosphogluconate aldolase</fullName>
        <ecNumber evidence="2">4.1.2.14</ecNumber>
        <ecNumber evidence="2">4.1.3.16</ecNumber>
    </submittedName>
</protein>
<name>A0A6J4ING5_9PROT</name>
<reference evidence="2" key="1">
    <citation type="submission" date="2020-02" db="EMBL/GenBank/DDBJ databases">
        <authorList>
            <person name="Meier V. D."/>
        </authorList>
    </citation>
    <scope>NUCLEOTIDE SEQUENCE</scope>
    <source>
        <strain evidence="2">AVDCRST_MAG08</strain>
    </source>
</reference>
<proteinExistence type="predicted"/>
<keyword evidence="2" id="KW-0456">Lyase</keyword>
<dbReference type="AlphaFoldDB" id="A0A6J4ING5"/>
<dbReference type="EMBL" id="CADCTG010000184">
    <property type="protein sequence ID" value="CAA9257273.1"/>
    <property type="molecule type" value="Genomic_DNA"/>
</dbReference>
<organism evidence="2">
    <name type="scientific">uncultured Acetobacteraceae bacterium</name>
    <dbReference type="NCBI Taxonomy" id="169975"/>
    <lineage>
        <taxon>Bacteria</taxon>
        <taxon>Pseudomonadati</taxon>
        <taxon>Pseudomonadota</taxon>
        <taxon>Alphaproteobacteria</taxon>
        <taxon>Acetobacterales</taxon>
        <taxon>Acetobacteraceae</taxon>
        <taxon>environmental samples</taxon>
    </lineage>
</organism>